<organism evidence="2 3">
    <name type="scientific">Panicum virgatum</name>
    <name type="common">Blackwell switchgrass</name>
    <dbReference type="NCBI Taxonomy" id="38727"/>
    <lineage>
        <taxon>Eukaryota</taxon>
        <taxon>Viridiplantae</taxon>
        <taxon>Streptophyta</taxon>
        <taxon>Embryophyta</taxon>
        <taxon>Tracheophyta</taxon>
        <taxon>Spermatophyta</taxon>
        <taxon>Magnoliopsida</taxon>
        <taxon>Liliopsida</taxon>
        <taxon>Poales</taxon>
        <taxon>Poaceae</taxon>
        <taxon>PACMAD clade</taxon>
        <taxon>Panicoideae</taxon>
        <taxon>Panicodae</taxon>
        <taxon>Paniceae</taxon>
        <taxon>Panicinae</taxon>
        <taxon>Panicum</taxon>
        <taxon>Panicum sect. Hiantes</taxon>
    </lineage>
</organism>
<feature type="transmembrane region" description="Helical" evidence="1">
    <location>
        <begin position="245"/>
        <end position="266"/>
    </location>
</feature>
<keyword evidence="1" id="KW-0472">Membrane</keyword>
<dbReference type="Proteomes" id="UP000823388">
    <property type="component" value="Chromosome 6N"/>
</dbReference>
<keyword evidence="1" id="KW-0812">Transmembrane</keyword>
<feature type="transmembrane region" description="Helical" evidence="1">
    <location>
        <begin position="12"/>
        <end position="29"/>
    </location>
</feature>
<feature type="transmembrane region" description="Helical" evidence="1">
    <location>
        <begin position="222"/>
        <end position="239"/>
    </location>
</feature>
<dbReference type="EMBL" id="CM029048">
    <property type="protein sequence ID" value="KAG2577191.1"/>
    <property type="molecule type" value="Genomic_DNA"/>
</dbReference>
<accession>A0A8T0QVH6</accession>
<protein>
    <submittedName>
        <fullName evidence="2">Uncharacterized protein</fullName>
    </submittedName>
</protein>
<evidence type="ECO:0000313" key="2">
    <source>
        <dbReference type="EMBL" id="KAG2577191.1"/>
    </source>
</evidence>
<keyword evidence="1" id="KW-1133">Transmembrane helix</keyword>
<sequence length="268" mass="26664">MRNRGMTTPGSMARATGLTIMLISASIGMNSGAGGVVGLILSFMGILAGANLIAAGVRMANDPAARMGPAVSDLVAQTGQVPLSHVRPVGDRPDLASVDKESGAGIPLIDLNKLDGPERRTVVEAIGRACESGGFFMRNRGMTTPGSMARATGLTIMLISASIGMNSGAGGVVGLILSFMGILAGANLIAVGVRMANDPAARMGPAVFAGASALAAFLRRHLPVVGLVIASCAVAAVSGGDAGPVLCFGMSALLVLGLSLTTIGILGQ</sequence>
<feature type="transmembrane region" description="Helical" evidence="1">
    <location>
        <begin position="147"/>
        <end position="165"/>
    </location>
</feature>
<evidence type="ECO:0000313" key="3">
    <source>
        <dbReference type="Proteomes" id="UP000823388"/>
    </source>
</evidence>
<keyword evidence="3" id="KW-1185">Reference proteome</keyword>
<dbReference type="Gene3D" id="2.60.120.330">
    <property type="entry name" value="B-lactam Antibiotic, Isopenicillin N Synthase, Chain"/>
    <property type="match status" value="1"/>
</dbReference>
<name>A0A8T0QVH6_PANVG</name>
<dbReference type="InterPro" id="IPR027443">
    <property type="entry name" value="IPNS-like_sf"/>
</dbReference>
<dbReference type="AlphaFoldDB" id="A0A8T0QVH6"/>
<reference evidence="2" key="1">
    <citation type="submission" date="2020-05" db="EMBL/GenBank/DDBJ databases">
        <title>WGS assembly of Panicum virgatum.</title>
        <authorList>
            <person name="Lovell J.T."/>
            <person name="Jenkins J."/>
            <person name="Shu S."/>
            <person name="Juenger T.E."/>
            <person name="Schmutz J."/>
        </authorList>
    </citation>
    <scope>NUCLEOTIDE SEQUENCE</scope>
    <source>
        <strain evidence="2">AP13</strain>
    </source>
</reference>
<dbReference type="SUPFAM" id="SSF51197">
    <property type="entry name" value="Clavaminate synthase-like"/>
    <property type="match status" value="1"/>
</dbReference>
<evidence type="ECO:0000256" key="1">
    <source>
        <dbReference type="SAM" id="Phobius"/>
    </source>
</evidence>
<gene>
    <name evidence="2" type="ORF">PVAP13_6NG044503</name>
</gene>
<proteinExistence type="predicted"/>
<feature type="transmembrane region" description="Helical" evidence="1">
    <location>
        <begin position="35"/>
        <end position="57"/>
    </location>
</feature>
<feature type="transmembrane region" description="Helical" evidence="1">
    <location>
        <begin position="171"/>
        <end position="193"/>
    </location>
</feature>
<comment type="caution">
    <text evidence="2">The sequence shown here is derived from an EMBL/GenBank/DDBJ whole genome shotgun (WGS) entry which is preliminary data.</text>
</comment>